<dbReference type="InterPro" id="IPR029044">
    <property type="entry name" value="Nucleotide-diphossugar_trans"/>
</dbReference>
<feature type="region of interest" description="Disordered" evidence="1">
    <location>
        <begin position="195"/>
        <end position="214"/>
    </location>
</feature>
<evidence type="ECO:0000313" key="3">
    <source>
        <dbReference type="EMBL" id="BFP48703.1"/>
    </source>
</evidence>
<dbReference type="CDD" id="cd04182">
    <property type="entry name" value="GT_2_like_f"/>
    <property type="match status" value="1"/>
</dbReference>
<name>A0AB33K0G2_9ACTN</name>
<dbReference type="SUPFAM" id="SSF53448">
    <property type="entry name" value="Nucleotide-diphospho-sugar transferases"/>
    <property type="match status" value="1"/>
</dbReference>
<dbReference type="RefSeq" id="WP_407990895.1">
    <property type="nucleotide sequence ID" value="NZ_AP035881.2"/>
</dbReference>
<reference evidence="3" key="1">
    <citation type="submission" date="2024-07" db="EMBL/GenBank/DDBJ databases">
        <title>Complete genome sequences of cellulolytic bacteria, Kitasatospora sp. CMC57 and Streptomyces sp. CMC78, isolated from Japanese agricultural soil.</title>
        <authorList>
            <person name="Hashimoto T."/>
            <person name="Ito M."/>
            <person name="Iwamoto M."/>
            <person name="Fukahori D."/>
            <person name="Shoda T."/>
            <person name="Sakoda M."/>
            <person name="Morohoshi T."/>
            <person name="Mitsuboshi M."/>
            <person name="Nishizawa T."/>
        </authorList>
    </citation>
    <scope>NUCLEOTIDE SEQUENCE</scope>
    <source>
        <strain evidence="3">CMC57</strain>
    </source>
</reference>
<gene>
    <name evidence="3" type="ORF">KCMC57_50710</name>
</gene>
<organism evidence="3">
    <name type="scientific">Kitasatospora sp. CMC57</name>
    <dbReference type="NCBI Taxonomy" id="3231513"/>
    <lineage>
        <taxon>Bacteria</taxon>
        <taxon>Bacillati</taxon>
        <taxon>Actinomycetota</taxon>
        <taxon>Actinomycetes</taxon>
        <taxon>Kitasatosporales</taxon>
        <taxon>Streptomycetaceae</taxon>
        <taxon>Kitasatospora</taxon>
    </lineage>
</organism>
<evidence type="ECO:0000256" key="1">
    <source>
        <dbReference type="SAM" id="MobiDB-lite"/>
    </source>
</evidence>
<dbReference type="GO" id="GO:0016779">
    <property type="term" value="F:nucleotidyltransferase activity"/>
    <property type="evidence" value="ECO:0007669"/>
    <property type="project" value="UniProtKB-ARBA"/>
</dbReference>
<evidence type="ECO:0000259" key="2">
    <source>
        <dbReference type="Pfam" id="PF12804"/>
    </source>
</evidence>
<dbReference type="EMBL" id="AP035881">
    <property type="protein sequence ID" value="BFP48703.1"/>
    <property type="molecule type" value="Genomic_DNA"/>
</dbReference>
<proteinExistence type="predicted"/>
<dbReference type="InterPro" id="IPR025877">
    <property type="entry name" value="MobA-like_NTP_Trfase"/>
</dbReference>
<feature type="domain" description="MobA-like NTP transferase" evidence="2">
    <location>
        <begin position="9"/>
        <end position="169"/>
    </location>
</feature>
<dbReference type="PANTHER" id="PTHR43777">
    <property type="entry name" value="MOLYBDENUM COFACTOR CYTIDYLYLTRANSFERASE"/>
    <property type="match status" value="1"/>
</dbReference>
<protein>
    <submittedName>
        <fullName evidence="3">Nucleotidyltransferase family protein</fullName>
    </submittedName>
</protein>
<sequence length="214" mass="21727">MAAPPYVPALVLAAGGGRRLGGWPKALIRYRGRPLLEHALAVVRAGGCTDSVAVLGAAADQVRAAADTEDCLLVDNPDWMSGMGSSLRAGLAALPPSADAVLVMLVDTPGVTPAAVARLLAAHRAGADLVAAAYDGRRGHPVLIAARHFAEAAAGAEGDAGARALLAAHAPDVRLVECGDVAVPDDLDTPADLARWTDRQDDGPCAPDVPLVHP</sequence>
<dbReference type="PANTHER" id="PTHR43777:SF1">
    <property type="entry name" value="MOLYBDENUM COFACTOR CYTIDYLYLTRANSFERASE"/>
    <property type="match status" value="1"/>
</dbReference>
<dbReference type="Gene3D" id="3.90.550.10">
    <property type="entry name" value="Spore Coat Polysaccharide Biosynthesis Protein SpsA, Chain A"/>
    <property type="match status" value="1"/>
</dbReference>
<accession>A0AB33K0G2</accession>
<dbReference type="AlphaFoldDB" id="A0AB33K0G2"/>
<dbReference type="Pfam" id="PF12804">
    <property type="entry name" value="NTP_transf_3"/>
    <property type="match status" value="1"/>
</dbReference>